<organism evidence="1 2">
    <name type="scientific">Reticulomyxa filosa</name>
    <dbReference type="NCBI Taxonomy" id="46433"/>
    <lineage>
        <taxon>Eukaryota</taxon>
        <taxon>Sar</taxon>
        <taxon>Rhizaria</taxon>
        <taxon>Retaria</taxon>
        <taxon>Foraminifera</taxon>
        <taxon>Monothalamids</taxon>
        <taxon>Reticulomyxidae</taxon>
        <taxon>Reticulomyxa</taxon>
    </lineage>
</organism>
<sequence>MKKLQNHFEQEILKYRADFELLNNRYQVCSSFYFILYYYNINDELNQLKLENDKLRLNIKKSDIIGTEIEKQMQIRDSEINKLKQDVHLKDTQIADKDKLIQKIQTDIEIIKQDLHKEKQLII</sequence>
<dbReference type="EMBL" id="ASPP01049429">
    <property type="protein sequence ID" value="ETN97524.1"/>
    <property type="molecule type" value="Genomic_DNA"/>
</dbReference>
<dbReference type="Proteomes" id="UP000023152">
    <property type="component" value="Unassembled WGS sequence"/>
</dbReference>
<reference evidence="1 2" key="1">
    <citation type="journal article" date="2013" name="Curr. Biol.">
        <title>The Genome of the Foraminiferan Reticulomyxa filosa.</title>
        <authorList>
            <person name="Glockner G."/>
            <person name="Hulsmann N."/>
            <person name="Schleicher M."/>
            <person name="Noegel A.A."/>
            <person name="Eichinger L."/>
            <person name="Gallinger C."/>
            <person name="Pawlowski J."/>
            <person name="Sierra R."/>
            <person name="Euteneuer U."/>
            <person name="Pillet L."/>
            <person name="Moustafa A."/>
            <person name="Platzer M."/>
            <person name="Groth M."/>
            <person name="Szafranski K."/>
            <person name="Schliwa M."/>
        </authorList>
    </citation>
    <scope>NUCLEOTIDE SEQUENCE [LARGE SCALE GENOMIC DNA]</scope>
</reference>
<evidence type="ECO:0000313" key="1">
    <source>
        <dbReference type="EMBL" id="ETN97524.1"/>
    </source>
</evidence>
<comment type="caution">
    <text evidence="1">The sequence shown here is derived from an EMBL/GenBank/DDBJ whole genome shotgun (WGS) entry which is preliminary data.</text>
</comment>
<name>X6L9W8_RETFI</name>
<proteinExistence type="predicted"/>
<dbReference type="AlphaFoldDB" id="X6L9W8"/>
<protein>
    <submittedName>
        <fullName evidence="1">Uncharacterized protein</fullName>
    </submittedName>
</protein>
<gene>
    <name evidence="1" type="ORF">RFI_40005</name>
</gene>
<accession>X6L9W8</accession>
<keyword evidence="2" id="KW-1185">Reference proteome</keyword>
<evidence type="ECO:0000313" key="2">
    <source>
        <dbReference type="Proteomes" id="UP000023152"/>
    </source>
</evidence>